<dbReference type="PANTHER" id="PTHR15893">
    <property type="entry name" value="RIBOSOMAL PROTEIN L27"/>
    <property type="match status" value="1"/>
</dbReference>
<dbReference type="FunFam" id="2.40.50.100:FF:000060">
    <property type="entry name" value="Apicoplast ribosomal protein L27"/>
    <property type="match status" value="1"/>
</dbReference>
<dbReference type="AlphaFoldDB" id="A0AAU7QSI7"/>
<dbReference type="GO" id="GO:0005840">
    <property type="term" value="C:ribosome"/>
    <property type="evidence" value="ECO:0007669"/>
    <property type="project" value="UniProtKB-KW"/>
</dbReference>
<dbReference type="InterPro" id="IPR018261">
    <property type="entry name" value="Ribosomal_bL27_CS"/>
</dbReference>
<accession>A0AAU7QSI7</accession>
<dbReference type="PANTHER" id="PTHR15893:SF0">
    <property type="entry name" value="LARGE RIBOSOMAL SUBUNIT PROTEIN BL27M"/>
    <property type="match status" value="1"/>
</dbReference>
<dbReference type="GO" id="GO:1990904">
    <property type="term" value="C:ribonucleoprotein complex"/>
    <property type="evidence" value="ECO:0007669"/>
    <property type="project" value="UniProtKB-KW"/>
</dbReference>
<organism evidence="6">
    <name type="scientific">Candidatus Shikimatogenerans sp. AspAUS03</name>
    <dbReference type="NCBI Taxonomy" id="3158563"/>
    <lineage>
        <taxon>Bacteria</taxon>
        <taxon>Pseudomonadati</taxon>
        <taxon>Bacteroidota</taxon>
        <taxon>Flavobacteriia</taxon>
        <taxon>Flavobacteriales</taxon>
        <taxon>Candidatus Shikimatogenerans</taxon>
    </lineage>
</organism>
<dbReference type="Pfam" id="PF01016">
    <property type="entry name" value="Ribosomal_L27"/>
    <property type="match status" value="1"/>
</dbReference>
<name>A0AAU7QSI7_9FLAO</name>
<evidence type="ECO:0000256" key="3">
    <source>
        <dbReference type="ARBA" id="ARBA00023274"/>
    </source>
</evidence>
<dbReference type="GO" id="GO:0003735">
    <property type="term" value="F:structural constituent of ribosome"/>
    <property type="evidence" value="ECO:0007669"/>
    <property type="project" value="InterPro"/>
</dbReference>
<dbReference type="SUPFAM" id="SSF110324">
    <property type="entry name" value="Ribosomal L27 protein-like"/>
    <property type="match status" value="1"/>
</dbReference>
<dbReference type="NCBIfam" id="TIGR00062">
    <property type="entry name" value="L27"/>
    <property type="match status" value="1"/>
</dbReference>
<proteinExistence type="inferred from homology"/>
<evidence type="ECO:0000256" key="2">
    <source>
        <dbReference type="ARBA" id="ARBA00022980"/>
    </source>
</evidence>
<keyword evidence="2 6" id="KW-0689">Ribosomal protein</keyword>
<dbReference type="PRINTS" id="PR00063">
    <property type="entry name" value="RIBOSOMALL27"/>
</dbReference>
<evidence type="ECO:0000313" key="6">
    <source>
        <dbReference type="EMBL" id="XBT18903.1"/>
    </source>
</evidence>
<dbReference type="Gene3D" id="2.40.50.100">
    <property type="match status" value="1"/>
</dbReference>
<evidence type="ECO:0000256" key="5">
    <source>
        <dbReference type="ARBA" id="ARBA00035477"/>
    </source>
</evidence>
<protein>
    <recommendedName>
        <fullName evidence="4">Large ribosomal subunit protein bL27</fullName>
    </recommendedName>
    <alternativeName>
        <fullName evidence="5">50S ribosomal protein L27</fullName>
    </alternativeName>
</protein>
<dbReference type="InterPro" id="IPR001684">
    <property type="entry name" value="Ribosomal_bL27"/>
</dbReference>
<reference evidence="6" key="1">
    <citation type="submission" date="2024-06" db="EMBL/GenBank/DDBJ databases">
        <title>Diversity, functionality, and evolutionary history of bacterial symbionts in false click beetles (Coleoptera, Throscidae).</title>
        <authorList>
            <person name="Wierz J.C."/>
            <person name="Malm H."/>
            <person name="Kaltenpoth M."/>
            <person name="Engl T."/>
        </authorList>
    </citation>
    <scope>NUCLEOTIDE SEQUENCE</scope>
    <source>
        <strain evidence="6">AspAUS03</strain>
    </source>
</reference>
<dbReference type="GO" id="GO:0006412">
    <property type="term" value="P:translation"/>
    <property type="evidence" value="ECO:0007669"/>
    <property type="project" value="InterPro"/>
</dbReference>
<dbReference type="EMBL" id="CP157897">
    <property type="protein sequence ID" value="XBT18903.1"/>
    <property type="molecule type" value="Genomic_DNA"/>
</dbReference>
<comment type="similarity">
    <text evidence="1">Belongs to the bacterial ribosomal protein bL27 family.</text>
</comment>
<sequence>MAHKKGVGSSKNGRDSIGKRLGIKVFNKQQVNCGQILVRQRGLKWKPGQNVFFSKDYTLHSKIKGIVIFLKKKKKTYINVY</sequence>
<dbReference type="PROSITE" id="PS00831">
    <property type="entry name" value="RIBOSOMAL_L27"/>
    <property type="match status" value="1"/>
</dbReference>
<evidence type="ECO:0000256" key="4">
    <source>
        <dbReference type="ARBA" id="ARBA00035175"/>
    </source>
</evidence>
<gene>
    <name evidence="6" type="primary">rpmA</name>
    <name evidence="6" type="ORF">ABPD24_00325</name>
</gene>
<evidence type="ECO:0000256" key="1">
    <source>
        <dbReference type="ARBA" id="ARBA00010797"/>
    </source>
</evidence>
<keyword evidence="3" id="KW-0687">Ribonucleoprotein</keyword>